<dbReference type="GO" id="GO:2001295">
    <property type="term" value="P:malonyl-CoA biosynthetic process"/>
    <property type="evidence" value="ECO:0007669"/>
    <property type="project" value="UniProtKB-UniPathway"/>
</dbReference>
<reference evidence="1" key="1">
    <citation type="journal article" date="2020" name="mSystems">
        <title>Genome- and Community-Level Interaction Insights into Carbon Utilization and Element Cycling Functions of Hydrothermarchaeota in Hydrothermal Sediment.</title>
        <authorList>
            <person name="Zhou Z."/>
            <person name="Liu Y."/>
            <person name="Xu W."/>
            <person name="Pan J."/>
            <person name="Luo Z.H."/>
            <person name="Li M."/>
        </authorList>
    </citation>
    <scope>NUCLEOTIDE SEQUENCE [LARGE SCALE GENOMIC DNA]</scope>
    <source>
        <strain evidence="1">HyVt-533</strain>
    </source>
</reference>
<dbReference type="Gene3D" id="3.90.226.10">
    <property type="entry name" value="2-enoyl-CoA Hydratase, Chain A, domain 1"/>
    <property type="match status" value="1"/>
</dbReference>
<dbReference type="UniPathway" id="UPA00655">
    <property type="reaction ID" value="UER00711"/>
</dbReference>
<dbReference type="InterPro" id="IPR001095">
    <property type="entry name" value="Acetyl_CoA_COase_a_su"/>
</dbReference>
<dbReference type="AlphaFoldDB" id="A0A7V5U2Z5"/>
<organism evidence="1">
    <name type="scientific">Thermodesulfatator atlanticus</name>
    <dbReference type="NCBI Taxonomy" id="501497"/>
    <lineage>
        <taxon>Bacteria</taxon>
        <taxon>Pseudomonadati</taxon>
        <taxon>Thermodesulfobacteriota</taxon>
        <taxon>Thermodesulfobacteria</taxon>
        <taxon>Thermodesulfobacteriales</taxon>
        <taxon>Thermodesulfatatoraceae</taxon>
        <taxon>Thermodesulfatator</taxon>
    </lineage>
</organism>
<dbReference type="Pfam" id="PF03255">
    <property type="entry name" value="ACCA"/>
    <property type="match status" value="1"/>
</dbReference>
<dbReference type="Proteomes" id="UP000886101">
    <property type="component" value="Unassembled WGS sequence"/>
</dbReference>
<evidence type="ECO:0000313" key="1">
    <source>
        <dbReference type="EMBL" id="HHI97667.1"/>
    </source>
</evidence>
<feature type="non-terminal residue" evidence="1">
    <location>
        <position position="136"/>
    </location>
</feature>
<gene>
    <name evidence="1" type="ORF">ENJ96_07415</name>
</gene>
<name>A0A7V5U2Z5_9BACT</name>
<dbReference type="SUPFAM" id="SSF52096">
    <property type="entry name" value="ClpP/crotonase"/>
    <property type="match status" value="1"/>
</dbReference>
<dbReference type="GO" id="GO:0009317">
    <property type="term" value="C:acetyl-CoA carboxylase complex"/>
    <property type="evidence" value="ECO:0007669"/>
    <property type="project" value="InterPro"/>
</dbReference>
<proteinExistence type="predicted"/>
<dbReference type="GO" id="GO:0003989">
    <property type="term" value="F:acetyl-CoA carboxylase activity"/>
    <property type="evidence" value="ECO:0007669"/>
    <property type="project" value="InterPro"/>
</dbReference>
<dbReference type="GO" id="GO:0006633">
    <property type="term" value="P:fatty acid biosynthetic process"/>
    <property type="evidence" value="ECO:0007669"/>
    <property type="project" value="InterPro"/>
</dbReference>
<keyword evidence="1" id="KW-0808">Transferase</keyword>
<accession>A0A7V5U2Z5</accession>
<dbReference type="EMBL" id="DROK01000219">
    <property type="protein sequence ID" value="HHI97667.1"/>
    <property type="molecule type" value="Genomic_DNA"/>
</dbReference>
<protein>
    <submittedName>
        <fullName evidence="1">Acetyl-CoA carboxylase carboxyl transferase subunit alpha/beta</fullName>
    </submittedName>
</protein>
<dbReference type="GO" id="GO:0016743">
    <property type="term" value="F:carboxyl- or carbamoyltransferase activity"/>
    <property type="evidence" value="ECO:0007669"/>
    <property type="project" value="InterPro"/>
</dbReference>
<comment type="caution">
    <text evidence="1">The sequence shown here is derived from an EMBL/GenBank/DDBJ whole genome shotgun (WGS) entry which is preliminary data.</text>
</comment>
<sequence length="136" mass="15831">MRELQRYLHDLIDRVIYLQDIKGENWQGCALLLDELQKLKEDFYQISEAKCQERLESLENRLKILEDRAAAALTPYEIVKITRHPQRFTLLDILENVYDSYTELGGEGDINVDPAVICARAVISRRVGDKVFLHQV</sequence>
<dbReference type="InterPro" id="IPR029045">
    <property type="entry name" value="ClpP/crotonase-like_dom_sf"/>
</dbReference>